<feature type="compositionally biased region" description="Basic residues" evidence="1">
    <location>
        <begin position="152"/>
        <end position="163"/>
    </location>
</feature>
<feature type="non-terminal residue" evidence="2">
    <location>
        <position position="163"/>
    </location>
</feature>
<dbReference type="EMBL" id="VOFY01000012">
    <property type="protein sequence ID" value="KAA8587649.1"/>
    <property type="molecule type" value="Genomic_DNA"/>
</dbReference>
<evidence type="ECO:0000313" key="2">
    <source>
        <dbReference type="EMBL" id="KAA8587649.1"/>
    </source>
</evidence>
<organism evidence="2 3">
    <name type="scientific">Etheostoma spectabile</name>
    <name type="common">orangethroat darter</name>
    <dbReference type="NCBI Taxonomy" id="54343"/>
    <lineage>
        <taxon>Eukaryota</taxon>
        <taxon>Metazoa</taxon>
        <taxon>Chordata</taxon>
        <taxon>Craniata</taxon>
        <taxon>Vertebrata</taxon>
        <taxon>Euteleostomi</taxon>
        <taxon>Actinopterygii</taxon>
        <taxon>Neopterygii</taxon>
        <taxon>Teleostei</taxon>
        <taxon>Neoteleostei</taxon>
        <taxon>Acanthomorphata</taxon>
        <taxon>Eupercaria</taxon>
        <taxon>Perciformes</taxon>
        <taxon>Percoidei</taxon>
        <taxon>Percidae</taxon>
        <taxon>Etheostomatinae</taxon>
        <taxon>Etheostoma</taxon>
    </lineage>
</organism>
<evidence type="ECO:0000313" key="3">
    <source>
        <dbReference type="Proteomes" id="UP000327493"/>
    </source>
</evidence>
<evidence type="ECO:0000256" key="1">
    <source>
        <dbReference type="SAM" id="MobiDB-lite"/>
    </source>
</evidence>
<dbReference type="GO" id="GO:0050482">
    <property type="term" value="P:arachidonate secretion"/>
    <property type="evidence" value="ECO:0007669"/>
    <property type="project" value="InterPro"/>
</dbReference>
<comment type="caution">
    <text evidence="2">The sequence shown here is derived from an EMBL/GenBank/DDBJ whole genome shotgun (WGS) entry which is preliminary data.</text>
</comment>
<feature type="region of interest" description="Disordered" evidence="1">
    <location>
        <begin position="138"/>
        <end position="163"/>
    </location>
</feature>
<dbReference type="InterPro" id="IPR036444">
    <property type="entry name" value="PLipase_A2_dom_sf"/>
</dbReference>
<feature type="non-terminal residue" evidence="2">
    <location>
        <position position="1"/>
    </location>
</feature>
<sequence length="163" mass="17796">GEPTEFLSQPLSSCLSLSPVPSPGADCLGLRFTWLHQVFDNHPSLLGFALKLRCATGLCPRDLEDYGCSCRYAASGHPADPLDTQHLPPLPDNFTCSAANTSCGKTHAPKDVLGVLLLCCLAESQTAEVLRLRPGRHRLHGSERLQPDAERPRRRGLHPRKPD</sequence>
<proteinExistence type="predicted"/>
<feature type="compositionally biased region" description="Basic and acidic residues" evidence="1">
    <location>
        <begin position="140"/>
        <end position="151"/>
    </location>
</feature>
<accession>A0A5J5D2C5</accession>
<gene>
    <name evidence="2" type="ORF">FQN60_016511</name>
</gene>
<dbReference type="Gene3D" id="1.20.90.10">
    <property type="entry name" value="Phospholipase A2 domain"/>
    <property type="match status" value="1"/>
</dbReference>
<reference evidence="2 3" key="1">
    <citation type="submission" date="2019-08" db="EMBL/GenBank/DDBJ databases">
        <title>A chromosome-level genome assembly, high-density linkage maps, and genome scans reveal the genomic architecture of hybrid incompatibilities underlying speciation via character displacement in darters (Percidae: Etheostominae).</title>
        <authorList>
            <person name="Moran R.L."/>
            <person name="Catchen J.M."/>
            <person name="Fuller R.C."/>
        </authorList>
    </citation>
    <scope>NUCLEOTIDE SEQUENCE [LARGE SCALE GENOMIC DNA]</scope>
    <source>
        <strain evidence="2">EspeVRDwgs_2016</strain>
        <tissue evidence="2">Muscle</tissue>
    </source>
</reference>
<dbReference type="SUPFAM" id="SSF48619">
    <property type="entry name" value="Phospholipase A2, PLA2"/>
    <property type="match status" value="1"/>
</dbReference>
<protein>
    <submittedName>
        <fullName evidence="2">Uncharacterized protein</fullName>
    </submittedName>
</protein>
<dbReference type="GO" id="GO:0004623">
    <property type="term" value="F:phospholipase A2 activity"/>
    <property type="evidence" value="ECO:0007669"/>
    <property type="project" value="InterPro"/>
</dbReference>
<dbReference type="Proteomes" id="UP000327493">
    <property type="component" value="Chromosome 12"/>
</dbReference>
<dbReference type="GO" id="GO:0006644">
    <property type="term" value="P:phospholipid metabolic process"/>
    <property type="evidence" value="ECO:0007669"/>
    <property type="project" value="InterPro"/>
</dbReference>
<name>A0A5J5D2C5_9PERO</name>
<keyword evidence="3" id="KW-1185">Reference proteome</keyword>
<dbReference type="AlphaFoldDB" id="A0A5J5D2C5"/>